<keyword evidence="2" id="KW-1185">Reference proteome</keyword>
<gene>
    <name evidence="1" type="ORF">GM920_14200</name>
</gene>
<name>A0ABR6EXN8_9SPHI</name>
<reference evidence="1 2" key="1">
    <citation type="submission" date="2019-11" db="EMBL/GenBank/DDBJ databases">
        <title>Description of Pedobacter sp. LMG 31462T.</title>
        <authorList>
            <person name="Carlier A."/>
            <person name="Qi S."/>
            <person name="Vandamme P."/>
        </authorList>
    </citation>
    <scope>NUCLEOTIDE SEQUENCE [LARGE SCALE GENOMIC DNA]</scope>
    <source>
        <strain evidence="1 2">LMG 31462</strain>
    </source>
</reference>
<evidence type="ECO:0000313" key="2">
    <source>
        <dbReference type="Proteomes" id="UP000636110"/>
    </source>
</evidence>
<accession>A0ABR6EXN8</accession>
<proteinExistence type="predicted"/>
<dbReference type="Proteomes" id="UP000636110">
    <property type="component" value="Unassembled WGS sequence"/>
</dbReference>
<dbReference type="RefSeq" id="WP_182958537.1">
    <property type="nucleotide sequence ID" value="NZ_WNXC01000005.1"/>
</dbReference>
<comment type="caution">
    <text evidence="1">The sequence shown here is derived from an EMBL/GenBank/DDBJ whole genome shotgun (WGS) entry which is preliminary data.</text>
</comment>
<evidence type="ECO:0000313" key="1">
    <source>
        <dbReference type="EMBL" id="MBB2150050.1"/>
    </source>
</evidence>
<dbReference type="EMBL" id="WNXC01000005">
    <property type="protein sequence ID" value="MBB2150050.1"/>
    <property type="molecule type" value="Genomic_DNA"/>
</dbReference>
<protein>
    <submittedName>
        <fullName evidence="1">Uncharacterized protein</fullName>
    </submittedName>
</protein>
<organism evidence="1 2">
    <name type="scientific">Pedobacter gandavensis</name>
    <dbReference type="NCBI Taxonomy" id="2679963"/>
    <lineage>
        <taxon>Bacteria</taxon>
        <taxon>Pseudomonadati</taxon>
        <taxon>Bacteroidota</taxon>
        <taxon>Sphingobacteriia</taxon>
        <taxon>Sphingobacteriales</taxon>
        <taxon>Sphingobacteriaceae</taxon>
        <taxon>Pedobacter</taxon>
    </lineage>
</organism>
<sequence length="90" mass="10422">MITRLETLETHHAPQKRHWIPAKKTFLAIPKKTSNCLSTDWKSPIFVAPYRTLYEGATLPDYYPTTTILRPFYLSSQKTGGFKVKKTNSY</sequence>